<protein>
    <submittedName>
        <fullName evidence="1">Uncharacterized protein</fullName>
    </submittedName>
</protein>
<evidence type="ECO:0000313" key="2">
    <source>
        <dbReference type="Proteomes" id="UP001458880"/>
    </source>
</evidence>
<dbReference type="EMBL" id="JASPKY010000147">
    <property type="protein sequence ID" value="KAK9730419.1"/>
    <property type="molecule type" value="Genomic_DNA"/>
</dbReference>
<reference evidence="1 2" key="1">
    <citation type="journal article" date="2024" name="BMC Genomics">
        <title>De novo assembly and annotation of Popillia japonica's genome with initial clues to its potential as an invasive pest.</title>
        <authorList>
            <person name="Cucini C."/>
            <person name="Boschi S."/>
            <person name="Funari R."/>
            <person name="Cardaioli E."/>
            <person name="Iannotti N."/>
            <person name="Marturano G."/>
            <person name="Paoli F."/>
            <person name="Bruttini M."/>
            <person name="Carapelli A."/>
            <person name="Frati F."/>
            <person name="Nardi F."/>
        </authorList>
    </citation>
    <scope>NUCLEOTIDE SEQUENCE [LARGE SCALE GENOMIC DNA]</scope>
    <source>
        <strain evidence="1">DMR45628</strain>
    </source>
</reference>
<dbReference type="AlphaFoldDB" id="A0AAW1L8F2"/>
<sequence length="75" mass="8573">MIKLVHKYARDIGMELGNDKCVVYKLKRGRAPENEVPVKLINGRVIKHLCPLPGQAAYVPQDPNNMHKQLARNKR</sequence>
<evidence type="ECO:0000313" key="1">
    <source>
        <dbReference type="EMBL" id="KAK9730419.1"/>
    </source>
</evidence>
<dbReference type="Proteomes" id="UP001458880">
    <property type="component" value="Unassembled WGS sequence"/>
</dbReference>
<proteinExistence type="predicted"/>
<accession>A0AAW1L8F2</accession>
<gene>
    <name evidence="1" type="ORF">QE152_g15226</name>
</gene>
<keyword evidence="2" id="KW-1185">Reference proteome</keyword>
<organism evidence="1 2">
    <name type="scientific">Popillia japonica</name>
    <name type="common">Japanese beetle</name>
    <dbReference type="NCBI Taxonomy" id="7064"/>
    <lineage>
        <taxon>Eukaryota</taxon>
        <taxon>Metazoa</taxon>
        <taxon>Ecdysozoa</taxon>
        <taxon>Arthropoda</taxon>
        <taxon>Hexapoda</taxon>
        <taxon>Insecta</taxon>
        <taxon>Pterygota</taxon>
        <taxon>Neoptera</taxon>
        <taxon>Endopterygota</taxon>
        <taxon>Coleoptera</taxon>
        <taxon>Polyphaga</taxon>
        <taxon>Scarabaeiformia</taxon>
        <taxon>Scarabaeidae</taxon>
        <taxon>Rutelinae</taxon>
        <taxon>Popillia</taxon>
    </lineage>
</organism>
<comment type="caution">
    <text evidence="1">The sequence shown here is derived from an EMBL/GenBank/DDBJ whole genome shotgun (WGS) entry which is preliminary data.</text>
</comment>
<name>A0AAW1L8F2_POPJA</name>